<reference evidence="1 2" key="1">
    <citation type="submission" date="2019-08" db="EMBL/GenBank/DDBJ databases">
        <title>In-depth cultivation of the pig gut microbiome towards novel bacterial diversity and tailored functional studies.</title>
        <authorList>
            <person name="Wylensek D."/>
            <person name="Hitch T.C.A."/>
            <person name="Clavel T."/>
        </authorList>
    </citation>
    <scope>NUCLEOTIDE SEQUENCE [LARGE SCALE GENOMIC DNA]</scope>
    <source>
        <strain evidence="1 2">Oil+RF-744-WCA-WT-13</strain>
    </source>
</reference>
<gene>
    <name evidence="1" type="ORF">FYJ60_02165</name>
</gene>
<sequence>MPKVRAGWNGKYTLSKHEFYTAYHYALQYSEWVKKYEDATDTSKGIDNSREKVQTSPVPDGVENAAIRSSELHDKIRTVEDTVKAAAPEIYPWLLLAVTTEGVTYKYLSGLEKPIPCGKDYYYLRRRRFYYMLSHKLP</sequence>
<name>A0A7X2P6U2_9FIRM</name>
<evidence type="ECO:0000313" key="2">
    <source>
        <dbReference type="Proteomes" id="UP000466864"/>
    </source>
</evidence>
<proteinExistence type="predicted"/>
<accession>A0A7X2P6U2</accession>
<dbReference type="RefSeq" id="WP_154456934.1">
    <property type="nucleotide sequence ID" value="NZ_VUMV01000001.1"/>
</dbReference>
<dbReference type="AlphaFoldDB" id="A0A7X2P6U2"/>
<keyword evidence="2" id="KW-1185">Reference proteome</keyword>
<organism evidence="1 2">
    <name type="scientific">Bilifractor porci</name>
    <dbReference type="NCBI Taxonomy" id="2606636"/>
    <lineage>
        <taxon>Bacteria</taxon>
        <taxon>Bacillati</taxon>
        <taxon>Bacillota</taxon>
        <taxon>Clostridia</taxon>
        <taxon>Lachnospirales</taxon>
        <taxon>Lachnospiraceae</taxon>
        <taxon>Bilifractor</taxon>
    </lineage>
</organism>
<comment type="caution">
    <text evidence="1">The sequence shown here is derived from an EMBL/GenBank/DDBJ whole genome shotgun (WGS) entry which is preliminary data.</text>
</comment>
<evidence type="ECO:0000313" key="1">
    <source>
        <dbReference type="EMBL" id="MST81140.1"/>
    </source>
</evidence>
<dbReference type="Proteomes" id="UP000466864">
    <property type="component" value="Unassembled WGS sequence"/>
</dbReference>
<dbReference type="EMBL" id="VUMV01000001">
    <property type="protein sequence ID" value="MST81140.1"/>
    <property type="molecule type" value="Genomic_DNA"/>
</dbReference>
<protein>
    <submittedName>
        <fullName evidence="1">Uncharacterized protein</fullName>
    </submittedName>
</protein>